<sequence>MDPLEYIETFMSSIQEYRWLIDVANDCYPIAIMAKIHTARRLSKSIASKDSAGKCSRISHSVLRNRSDSVEYSNLSSNTFTSIVEANRSDIDGATSNTLNMISTPWTTESGYSYSDLSGSRKLSKSSRVSWTNEFTSSFVAKTSTSIASDWHTATEGSFSKTTLPVPMFSFLPTRQGRRWKVSPESSCSTDSSWTLRTFTSTSRSSPVYNQPLIRVKYPWSPDTVCSGPDEYPSSLDTLASRKGSRVDITTSLAEEIFYPMNYIRLTHSFDETQVIDWTRTKRIGFPIPSTANLIDAKV</sequence>
<dbReference type="AlphaFoldDB" id="A0A2H1VJ92"/>
<protein>
    <submittedName>
        <fullName evidence="1">SFRICE_006760</fullName>
    </submittedName>
</protein>
<gene>
    <name evidence="1" type="ORF">SFRICE_006760</name>
</gene>
<accession>A0A2H1VJ92</accession>
<name>A0A2H1VJ92_SPOFR</name>
<evidence type="ECO:0000313" key="1">
    <source>
        <dbReference type="EMBL" id="SOQ40900.1"/>
    </source>
</evidence>
<dbReference type="EMBL" id="ODYU01002874">
    <property type="protein sequence ID" value="SOQ40900.1"/>
    <property type="molecule type" value="Genomic_DNA"/>
</dbReference>
<organism evidence="1">
    <name type="scientific">Spodoptera frugiperda</name>
    <name type="common">Fall armyworm</name>
    <dbReference type="NCBI Taxonomy" id="7108"/>
    <lineage>
        <taxon>Eukaryota</taxon>
        <taxon>Metazoa</taxon>
        <taxon>Ecdysozoa</taxon>
        <taxon>Arthropoda</taxon>
        <taxon>Hexapoda</taxon>
        <taxon>Insecta</taxon>
        <taxon>Pterygota</taxon>
        <taxon>Neoptera</taxon>
        <taxon>Endopterygota</taxon>
        <taxon>Lepidoptera</taxon>
        <taxon>Glossata</taxon>
        <taxon>Ditrysia</taxon>
        <taxon>Noctuoidea</taxon>
        <taxon>Noctuidae</taxon>
        <taxon>Amphipyrinae</taxon>
        <taxon>Spodoptera</taxon>
    </lineage>
</organism>
<proteinExistence type="predicted"/>
<reference evidence="1" key="1">
    <citation type="submission" date="2016-07" db="EMBL/GenBank/DDBJ databases">
        <authorList>
            <person name="Bretaudeau A."/>
        </authorList>
    </citation>
    <scope>NUCLEOTIDE SEQUENCE</scope>
    <source>
        <strain evidence="1">Rice</strain>
        <tissue evidence="1">Whole body</tissue>
    </source>
</reference>